<dbReference type="GO" id="GO:0005634">
    <property type="term" value="C:nucleus"/>
    <property type="evidence" value="ECO:0007669"/>
    <property type="project" value="UniProtKB-SubCell"/>
</dbReference>
<dbReference type="SUPFAM" id="SSF46689">
    <property type="entry name" value="Homeodomain-like"/>
    <property type="match status" value="1"/>
</dbReference>
<dbReference type="EMBL" id="KZ288256">
    <property type="protein sequence ID" value="PBC30568.1"/>
    <property type="molecule type" value="Genomic_DNA"/>
</dbReference>
<dbReference type="Pfam" id="PF03184">
    <property type="entry name" value="DDE_1"/>
    <property type="match status" value="1"/>
</dbReference>
<evidence type="ECO:0000313" key="6">
    <source>
        <dbReference type="Proteomes" id="UP000242457"/>
    </source>
</evidence>
<comment type="subcellular location">
    <subcellularLocation>
        <location evidence="1">Nucleus</location>
    </subcellularLocation>
</comment>
<name>A0A2A3EFS4_APICC</name>
<feature type="compositionally biased region" description="Basic and acidic residues" evidence="3">
    <location>
        <begin position="647"/>
        <end position="656"/>
    </location>
</feature>
<sequence>MTMKRIKEKLFEWACREHAMNNFFDKHMLREKALELTKKYGVNGFRCSDKWLNNFLNDHGFSIDLTNIIFTDYRKWIDLMRSIIIKYRHKDFFHADELTMYSDVFPSEISCNDSKNPNLDNAPRNKIIILMSCNSTGTTKLPLLICGPYPSKITMKEHIYCHNKNSHIGNELFRNWLSNVNDYMIKCNRKILLFLQRNRMRALKDFVASNIQLVYFPEDFPSFLRPLRRDVFHYIKMIFRRKYAEQLKDITEWNLHDILTSLIEAWETIPRELIIFSFQRTRFRTDDCFLQINCDCWDSLKMGISFKKFVMFDDNLLDEEVSYEKNNYNLRNRKNIIEIKKNNSNSNLKITKNNENTIQELSNKIIKKYRSMPSEIKNYTDQKLNCPIITNHEKKWNDIKSKKLKKNLIDMNIKQRKSRKRTYNETQFVKKERDENRYMIRQENIKNSFVPKDSNIASSMLRRKKFQKEISQRQKPEVNEIQESRQKVINEALTLLSTTKVNYLNDLIDNINNNTDEETIKSSNNLSQFQLLNNKQNNTETECANKMITNFSTNFLNNFNQPSTSTNNWNVLSQEIAEQIASNEIIKKQVFEISFVNASESQKGNHDKNQNLNLPINKSTLKIMNFSKKKQQNSLDLNNPVDTSETDEPKTKKSRTDHNWYKQFETTFVFGSPDVNYSSGIQQDKKDIIESCIFSIKPSVSPKN</sequence>
<keyword evidence="2" id="KW-0238">DNA-binding</keyword>
<accession>A0A2A3EFS4</accession>
<dbReference type="OrthoDB" id="125347at2759"/>
<dbReference type="STRING" id="94128.A0A2A3EFS4"/>
<evidence type="ECO:0000259" key="4">
    <source>
        <dbReference type="PROSITE" id="PS51253"/>
    </source>
</evidence>
<dbReference type="InterPro" id="IPR004875">
    <property type="entry name" value="DDE_SF_endonuclease_dom"/>
</dbReference>
<keyword evidence="6" id="KW-1185">Reference proteome</keyword>
<feature type="region of interest" description="Disordered" evidence="3">
    <location>
        <begin position="630"/>
        <end position="656"/>
    </location>
</feature>
<dbReference type="Proteomes" id="UP000242457">
    <property type="component" value="Unassembled WGS sequence"/>
</dbReference>
<dbReference type="InterPro" id="IPR006600">
    <property type="entry name" value="HTH_CenpB_DNA-bd_dom"/>
</dbReference>
<evidence type="ECO:0000313" key="5">
    <source>
        <dbReference type="EMBL" id="PBC30568.1"/>
    </source>
</evidence>
<dbReference type="Pfam" id="PF03221">
    <property type="entry name" value="HTH_Tnp_Tc5"/>
    <property type="match status" value="1"/>
</dbReference>
<feature type="compositionally biased region" description="Polar residues" evidence="3">
    <location>
        <begin position="632"/>
        <end position="643"/>
    </location>
</feature>
<dbReference type="AlphaFoldDB" id="A0A2A3EFS4"/>
<evidence type="ECO:0000256" key="3">
    <source>
        <dbReference type="SAM" id="MobiDB-lite"/>
    </source>
</evidence>
<dbReference type="GO" id="GO:0003677">
    <property type="term" value="F:DNA binding"/>
    <property type="evidence" value="ECO:0007669"/>
    <property type="project" value="UniProtKB-KW"/>
</dbReference>
<dbReference type="InterPro" id="IPR009057">
    <property type="entry name" value="Homeodomain-like_sf"/>
</dbReference>
<feature type="domain" description="HTH CENPB-type" evidence="4">
    <location>
        <begin position="1"/>
        <end position="65"/>
    </location>
</feature>
<protein>
    <submittedName>
        <fullName evidence="5">Tigger transposable element-derived protein</fullName>
    </submittedName>
</protein>
<dbReference type="Gene3D" id="1.10.10.60">
    <property type="entry name" value="Homeodomain-like"/>
    <property type="match status" value="1"/>
</dbReference>
<gene>
    <name evidence="5" type="ORF">APICC_08741</name>
</gene>
<evidence type="ECO:0000256" key="2">
    <source>
        <dbReference type="ARBA" id="ARBA00023125"/>
    </source>
</evidence>
<evidence type="ECO:0000256" key="1">
    <source>
        <dbReference type="ARBA" id="ARBA00004123"/>
    </source>
</evidence>
<proteinExistence type="predicted"/>
<organism evidence="5 6">
    <name type="scientific">Apis cerana cerana</name>
    <name type="common">Oriental honeybee</name>
    <dbReference type="NCBI Taxonomy" id="94128"/>
    <lineage>
        <taxon>Eukaryota</taxon>
        <taxon>Metazoa</taxon>
        <taxon>Ecdysozoa</taxon>
        <taxon>Arthropoda</taxon>
        <taxon>Hexapoda</taxon>
        <taxon>Insecta</taxon>
        <taxon>Pterygota</taxon>
        <taxon>Neoptera</taxon>
        <taxon>Endopterygota</taxon>
        <taxon>Hymenoptera</taxon>
        <taxon>Apocrita</taxon>
        <taxon>Aculeata</taxon>
        <taxon>Apoidea</taxon>
        <taxon>Anthophila</taxon>
        <taxon>Apidae</taxon>
        <taxon>Apis</taxon>
    </lineage>
</organism>
<reference evidence="5 6" key="1">
    <citation type="submission" date="2014-07" db="EMBL/GenBank/DDBJ databases">
        <title>Genomic and transcriptomic analysis on Apis cerana provide comprehensive insights into honey bee biology.</title>
        <authorList>
            <person name="Diao Q."/>
            <person name="Sun L."/>
            <person name="Zheng H."/>
            <person name="Zheng H."/>
            <person name="Xu S."/>
            <person name="Wang S."/>
            <person name="Zeng Z."/>
            <person name="Hu F."/>
            <person name="Su S."/>
            <person name="Wu J."/>
        </authorList>
    </citation>
    <scope>NUCLEOTIDE SEQUENCE [LARGE SCALE GENOMIC DNA]</scope>
    <source>
        <tissue evidence="5">Pupae without intestine</tissue>
    </source>
</reference>
<dbReference type="PROSITE" id="PS51253">
    <property type="entry name" value="HTH_CENPB"/>
    <property type="match status" value="1"/>
</dbReference>